<protein>
    <submittedName>
        <fullName evidence="1">Uncharacterized protein</fullName>
    </submittedName>
</protein>
<keyword evidence="2" id="KW-1185">Reference proteome</keyword>
<proteinExistence type="predicted"/>
<reference evidence="1 2" key="1">
    <citation type="journal article" date="2016" name="Mol. Biol. Evol.">
        <title>Comparative Genomics of Early-Diverging Mushroom-Forming Fungi Provides Insights into the Origins of Lignocellulose Decay Capabilities.</title>
        <authorList>
            <person name="Nagy L.G."/>
            <person name="Riley R."/>
            <person name="Tritt A."/>
            <person name="Adam C."/>
            <person name="Daum C."/>
            <person name="Floudas D."/>
            <person name="Sun H."/>
            <person name="Yadav J.S."/>
            <person name="Pangilinan J."/>
            <person name="Larsson K.H."/>
            <person name="Matsuura K."/>
            <person name="Barry K."/>
            <person name="Labutti K."/>
            <person name="Kuo R."/>
            <person name="Ohm R.A."/>
            <person name="Bhattacharya S.S."/>
            <person name="Shirouzu T."/>
            <person name="Yoshinaga Y."/>
            <person name="Martin F.M."/>
            <person name="Grigoriev I.V."/>
            <person name="Hibbett D.S."/>
        </authorList>
    </citation>
    <scope>NUCLEOTIDE SEQUENCE [LARGE SCALE GENOMIC DNA]</scope>
    <source>
        <strain evidence="1 2">HHB10207 ss-3</strain>
    </source>
</reference>
<name>A0A166CVB5_9AGAM</name>
<dbReference type="Proteomes" id="UP000076798">
    <property type="component" value="Unassembled WGS sequence"/>
</dbReference>
<accession>A0A166CVB5</accession>
<dbReference type="EMBL" id="KV428075">
    <property type="protein sequence ID" value="KZT37856.1"/>
    <property type="molecule type" value="Genomic_DNA"/>
</dbReference>
<organism evidence="1 2">
    <name type="scientific">Sistotremastrum suecicum HHB10207 ss-3</name>
    <dbReference type="NCBI Taxonomy" id="1314776"/>
    <lineage>
        <taxon>Eukaryota</taxon>
        <taxon>Fungi</taxon>
        <taxon>Dikarya</taxon>
        <taxon>Basidiomycota</taxon>
        <taxon>Agaricomycotina</taxon>
        <taxon>Agaricomycetes</taxon>
        <taxon>Sistotremastrales</taxon>
        <taxon>Sistotremastraceae</taxon>
        <taxon>Sistotremastrum</taxon>
    </lineage>
</organism>
<dbReference type="AlphaFoldDB" id="A0A166CVB5"/>
<gene>
    <name evidence="1" type="ORF">SISSUDRAFT_1047947</name>
</gene>
<evidence type="ECO:0000313" key="1">
    <source>
        <dbReference type="EMBL" id="KZT37856.1"/>
    </source>
</evidence>
<sequence length="119" mass="13317">MASNPPAAPVVVGTHPQLIRGYQLDPSRLEPYKAIQLQIHRAQRLEGFGPTFPELPRLVYLTIFNCHPTSQAIEHARKFPPPADWVCPWPEPDPSSGTILICMAVETVSQSPYYRLGDQ</sequence>
<evidence type="ECO:0000313" key="2">
    <source>
        <dbReference type="Proteomes" id="UP000076798"/>
    </source>
</evidence>